<protein>
    <recommendedName>
        <fullName evidence="8">Arginine--tRNA ligase</fullName>
        <ecNumber evidence="8">6.1.1.19</ecNumber>
    </recommendedName>
    <alternativeName>
        <fullName evidence="8">Arginyl-tRNA synthetase</fullName>
        <shortName evidence="8">ArgRS</shortName>
    </alternativeName>
</protein>
<keyword evidence="5 8" id="KW-0648">Protein biosynthesis</keyword>
<dbReference type="PANTHER" id="PTHR11956:SF5">
    <property type="entry name" value="ARGININE--TRNA LIGASE, CYTOPLASMIC"/>
    <property type="match status" value="1"/>
</dbReference>
<dbReference type="PROSITE" id="PS00178">
    <property type="entry name" value="AA_TRNA_LIGASE_I"/>
    <property type="match status" value="1"/>
</dbReference>
<dbReference type="GO" id="GO:0004814">
    <property type="term" value="F:arginine-tRNA ligase activity"/>
    <property type="evidence" value="ECO:0007669"/>
    <property type="project" value="UniProtKB-UniRule"/>
</dbReference>
<dbReference type="Gene3D" id="3.40.50.620">
    <property type="entry name" value="HUPs"/>
    <property type="match status" value="1"/>
</dbReference>
<dbReference type="SUPFAM" id="SSF47323">
    <property type="entry name" value="Anticodon-binding domain of a subclass of class I aminoacyl-tRNA synthetases"/>
    <property type="match status" value="1"/>
</dbReference>
<dbReference type="EC" id="6.1.1.19" evidence="8"/>
<sequence length="569" mass="63996">MYLTVRKEIAGWLYDAACGLIGKEPISADEVLMGLGPSRYADISSSLAFRLSRPLGVSPAEAAKMLLSHVGERLEGSPYVERVEATGPYINIHLSMQYCTAVLEKVLKEREHYGKGLREGRVIIEHTSANPNGPLHVGHIRNSIIGDTLARIHRRLGYDVSTMYYVNDMGRQMAIVAWALTRLSLDDTKKPDHAVADVYVEANRLLASDPSLESEITELMIRNEQNDPEVRERFERAVELAVSGIRQSLARMNIHIDTYVHESQCVDSGAVDEVVRRLERSAHTYVEDGALMVDLTHMGIDKPLVIRRRDGTSLYTTRDIAYHIWKARRCDRMIDVLGADHKLVSTQLKAVLEMLGEKKPEIVVFEFVSLPEGSMSTRMGKFISADELLDRVVEHARREVDARRGDMEESERRTIAEAVGIGAVRYDVVKVSPEKDMVFDWKSALDFEKLGAPFIQYAHARACSILRRAGEQTENGELSLLVEPSEQELIKRIGQFTHVLEQCVSELRPHYLAQYARELAEAFNQFYRQCPVLGAPSNLRAPRLTLVRAARYGLAACLETLGIAPLEEM</sequence>
<dbReference type="InterPro" id="IPR014729">
    <property type="entry name" value="Rossmann-like_a/b/a_fold"/>
</dbReference>
<evidence type="ECO:0000256" key="7">
    <source>
        <dbReference type="ARBA" id="ARBA00049339"/>
    </source>
</evidence>
<dbReference type="FunFam" id="1.10.730.10:FF:000006">
    <property type="entry name" value="Arginyl-tRNA synthetase 2, mitochondrial"/>
    <property type="match status" value="1"/>
</dbReference>
<evidence type="ECO:0000256" key="3">
    <source>
        <dbReference type="ARBA" id="ARBA00022741"/>
    </source>
</evidence>
<dbReference type="GO" id="GO:0005737">
    <property type="term" value="C:cytoplasm"/>
    <property type="evidence" value="ECO:0007669"/>
    <property type="project" value="UniProtKB-SubCell"/>
</dbReference>
<dbReference type="Proteomes" id="UP000600363">
    <property type="component" value="Unassembled WGS sequence"/>
</dbReference>
<evidence type="ECO:0000256" key="5">
    <source>
        <dbReference type="ARBA" id="ARBA00022917"/>
    </source>
</evidence>
<keyword evidence="3 8" id="KW-0547">Nucleotide-binding</keyword>
<feature type="domain" description="DALR anticodon binding" evidence="10">
    <location>
        <begin position="455"/>
        <end position="569"/>
    </location>
</feature>
<dbReference type="GO" id="GO:0006420">
    <property type="term" value="P:arginyl-tRNA aminoacylation"/>
    <property type="evidence" value="ECO:0007669"/>
    <property type="project" value="UniProtKB-UniRule"/>
</dbReference>
<dbReference type="InterPro" id="IPR008909">
    <property type="entry name" value="DALR_anticod-bd"/>
</dbReference>
<evidence type="ECO:0000313" key="13">
    <source>
        <dbReference type="Proteomes" id="UP000600363"/>
    </source>
</evidence>
<dbReference type="EMBL" id="DUIH01000021">
    <property type="protein sequence ID" value="HIH70115.1"/>
    <property type="molecule type" value="Genomic_DNA"/>
</dbReference>
<dbReference type="SMART" id="SM00836">
    <property type="entry name" value="DALR_1"/>
    <property type="match status" value="1"/>
</dbReference>
<accession>A0A832W0F4</accession>
<evidence type="ECO:0000313" key="12">
    <source>
        <dbReference type="EMBL" id="HIH70115.1"/>
    </source>
</evidence>
<name>A0A832W0F4_9EURY</name>
<dbReference type="Pfam" id="PF05746">
    <property type="entry name" value="DALR_1"/>
    <property type="match status" value="1"/>
</dbReference>
<dbReference type="NCBIfam" id="TIGR00456">
    <property type="entry name" value="argS"/>
    <property type="match status" value="1"/>
</dbReference>
<organism evidence="12 13">
    <name type="scientific">Methermicoccus shengliensis</name>
    <dbReference type="NCBI Taxonomy" id="660064"/>
    <lineage>
        <taxon>Archaea</taxon>
        <taxon>Methanobacteriati</taxon>
        <taxon>Methanobacteriota</taxon>
        <taxon>Stenosarchaea group</taxon>
        <taxon>Methanomicrobia</taxon>
        <taxon>Methanosarcinales</taxon>
        <taxon>Methermicoccaceae</taxon>
        <taxon>Methermicoccus</taxon>
    </lineage>
</organism>
<comment type="similarity">
    <text evidence="1 8 9">Belongs to the class-I aminoacyl-tRNA synthetase family.</text>
</comment>
<reference evidence="12" key="1">
    <citation type="journal article" date="2020" name="bioRxiv">
        <title>A rank-normalized archaeal taxonomy based on genome phylogeny resolves widespread incomplete and uneven classifications.</title>
        <authorList>
            <person name="Rinke C."/>
            <person name="Chuvochina M."/>
            <person name="Mussig A.J."/>
            <person name="Chaumeil P.-A."/>
            <person name="Waite D.W."/>
            <person name="Whitman W.B."/>
            <person name="Parks D.H."/>
            <person name="Hugenholtz P."/>
        </authorList>
    </citation>
    <scope>NUCLEOTIDE SEQUENCE</scope>
    <source>
        <strain evidence="12">UBA12518</strain>
    </source>
</reference>
<dbReference type="PRINTS" id="PR01038">
    <property type="entry name" value="TRNASYNTHARG"/>
</dbReference>
<dbReference type="SUPFAM" id="SSF52374">
    <property type="entry name" value="Nucleotidylyl transferase"/>
    <property type="match status" value="1"/>
</dbReference>
<dbReference type="AlphaFoldDB" id="A0A832W0F4"/>
<feature type="short sequence motif" description="'HIGH' region" evidence="8">
    <location>
        <begin position="129"/>
        <end position="139"/>
    </location>
</feature>
<dbReference type="CDD" id="cd00671">
    <property type="entry name" value="ArgRS_core"/>
    <property type="match status" value="1"/>
</dbReference>
<dbReference type="InterPro" id="IPR036695">
    <property type="entry name" value="Arg-tRNA-synth_N_sf"/>
</dbReference>
<dbReference type="SUPFAM" id="SSF55190">
    <property type="entry name" value="Arginyl-tRNA synthetase (ArgRS), N-terminal 'additional' domain"/>
    <property type="match status" value="1"/>
</dbReference>
<proteinExistence type="inferred from homology"/>
<keyword evidence="4 8" id="KW-0067">ATP-binding</keyword>
<dbReference type="InterPro" id="IPR001412">
    <property type="entry name" value="aa-tRNA-synth_I_CS"/>
</dbReference>
<evidence type="ECO:0000256" key="2">
    <source>
        <dbReference type="ARBA" id="ARBA00022598"/>
    </source>
</evidence>
<keyword evidence="8" id="KW-0963">Cytoplasm</keyword>
<dbReference type="InterPro" id="IPR005148">
    <property type="entry name" value="Arg-tRNA-synth_N"/>
</dbReference>
<dbReference type="Pfam" id="PF03485">
    <property type="entry name" value="Arg_tRNA_synt_N"/>
    <property type="match status" value="1"/>
</dbReference>
<evidence type="ECO:0000259" key="11">
    <source>
        <dbReference type="SMART" id="SM01016"/>
    </source>
</evidence>
<dbReference type="HAMAP" id="MF_00123">
    <property type="entry name" value="Arg_tRNA_synth"/>
    <property type="match status" value="1"/>
</dbReference>
<comment type="caution">
    <text evidence="12">The sequence shown here is derived from an EMBL/GenBank/DDBJ whole genome shotgun (WGS) entry which is preliminary data.</text>
</comment>
<dbReference type="CDD" id="cd07956">
    <property type="entry name" value="Anticodon_Ia_Arg"/>
    <property type="match status" value="1"/>
</dbReference>
<comment type="subcellular location">
    <subcellularLocation>
        <location evidence="8">Cytoplasm</location>
    </subcellularLocation>
</comment>
<dbReference type="InterPro" id="IPR009080">
    <property type="entry name" value="tRNAsynth_Ia_anticodon-bd"/>
</dbReference>
<dbReference type="Pfam" id="PF00750">
    <property type="entry name" value="tRNA-synt_1d"/>
    <property type="match status" value="1"/>
</dbReference>
<evidence type="ECO:0000256" key="9">
    <source>
        <dbReference type="RuleBase" id="RU363038"/>
    </source>
</evidence>
<evidence type="ECO:0000256" key="1">
    <source>
        <dbReference type="ARBA" id="ARBA00005594"/>
    </source>
</evidence>
<dbReference type="Gene3D" id="3.30.1360.70">
    <property type="entry name" value="Arginyl tRNA synthetase N-terminal domain"/>
    <property type="match status" value="1"/>
</dbReference>
<keyword evidence="2 8" id="KW-0436">Ligase</keyword>
<keyword evidence="6 8" id="KW-0030">Aminoacyl-tRNA synthetase</keyword>
<evidence type="ECO:0000256" key="4">
    <source>
        <dbReference type="ARBA" id="ARBA00022840"/>
    </source>
</evidence>
<dbReference type="PANTHER" id="PTHR11956">
    <property type="entry name" value="ARGINYL-TRNA SYNTHETASE"/>
    <property type="match status" value="1"/>
</dbReference>
<feature type="domain" description="Arginyl tRNA synthetase N-terminal" evidence="11">
    <location>
        <begin position="7"/>
        <end position="94"/>
    </location>
</feature>
<comment type="catalytic activity">
    <reaction evidence="7 8">
        <text>tRNA(Arg) + L-arginine + ATP = L-arginyl-tRNA(Arg) + AMP + diphosphate</text>
        <dbReference type="Rhea" id="RHEA:20301"/>
        <dbReference type="Rhea" id="RHEA-COMP:9658"/>
        <dbReference type="Rhea" id="RHEA-COMP:9673"/>
        <dbReference type="ChEBI" id="CHEBI:30616"/>
        <dbReference type="ChEBI" id="CHEBI:32682"/>
        <dbReference type="ChEBI" id="CHEBI:33019"/>
        <dbReference type="ChEBI" id="CHEBI:78442"/>
        <dbReference type="ChEBI" id="CHEBI:78513"/>
        <dbReference type="ChEBI" id="CHEBI:456215"/>
        <dbReference type="EC" id="6.1.1.19"/>
    </reaction>
</comment>
<dbReference type="SMART" id="SM01016">
    <property type="entry name" value="Arg_tRNA_synt_N"/>
    <property type="match status" value="1"/>
</dbReference>
<evidence type="ECO:0000256" key="8">
    <source>
        <dbReference type="HAMAP-Rule" id="MF_00123"/>
    </source>
</evidence>
<evidence type="ECO:0000259" key="10">
    <source>
        <dbReference type="SMART" id="SM00836"/>
    </source>
</evidence>
<evidence type="ECO:0000256" key="6">
    <source>
        <dbReference type="ARBA" id="ARBA00023146"/>
    </source>
</evidence>
<dbReference type="GO" id="GO:0005524">
    <property type="term" value="F:ATP binding"/>
    <property type="evidence" value="ECO:0007669"/>
    <property type="project" value="UniProtKB-UniRule"/>
</dbReference>
<gene>
    <name evidence="8" type="primary">argS</name>
    <name evidence="12" type="ORF">HA299_05850</name>
</gene>
<dbReference type="InterPro" id="IPR035684">
    <property type="entry name" value="ArgRS_core"/>
</dbReference>
<dbReference type="InterPro" id="IPR001278">
    <property type="entry name" value="Arg-tRNA-ligase"/>
</dbReference>
<dbReference type="Gene3D" id="1.10.730.10">
    <property type="entry name" value="Isoleucyl-tRNA Synthetase, Domain 1"/>
    <property type="match status" value="1"/>
</dbReference>